<reference evidence="1 2" key="1">
    <citation type="submission" date="2019-05" db="EMBL/GenBank/DDBJ databases">
        <title>Another draft genome of Portunus trituberculatus and its Hox gene families provides insights of decapod evolution.</title>
        <authorList>
            <person name="Jeong J.-H."/>
            <person name="Song I."/>
            <person name="Kim S."/>
            <person name="Choi T."/>
            <person name="Kim D."/>
            <person name="Ryu S."/>
            <person name="Kim W."/>
        </authorList>
    </citation>
    <scope>NUCLEOTIDE SEQUENCE [LARGE SCALE GENOMIC DNA]</scope>
    <source>
        <tissue evidence="1">Muscle</tissue>
    </source>
</reference>
<dbReference type="EMBL" id="VSRR010024936">
    <property type="protein sequence ID" value="MPC66562.1"/>
    <property type="molecule type" value="Genomic_DNA"/>
</dbReference>
<evidence type="ECO:0000313" key="2">
    <source>
        <dbReference type="Proteomes" id="UP000324222"/>
    </source>
</evidence>
<accession>A0A5B7H693</accession>
<comment type="caution">
    <text evidence="1">The sequence shown here is derived from an EMBL/GenBank/DDBJ whole genome shotgun (WGS) entry which is preliminary data.</text>
</comment>
<gene>
    <name evidence="1" type="ORF">E2C01_060711</name>
</gene>
<name>A0A5B7H693_PORTR</name>
<dbReference type="AlphaFoldDB" id="A0A5B7H693"/>
<sequence>MRWYRKASCQTLTSYQVSL</sequence>
<dbReference type="Proteomes" id="UP000324222">
    <property type="component" value="Unassembled WGS sequence"/>
</dbReference>
<protein>
    <submittedName>
        <fullName evidence="1">Uncharacterized protein</fullName>
    </submittedName>
</protein>
<proteinExistence type="predicted"/>
<keyword evidence="2" id="KW-1185">Reference proteome</keyword>
<evidence type="ECO:0000313" key="1">
    <source>
        <dbReference type="EMBL" id="MPC66562.1"/>
    </source>
</evidence>
<organism evidence="1 2">
    <name type="scientific">Portunus trituberculatus</name>
    <name type="common">Swimming crab</name>
    <name type="synonym">Neptunus trituberculatus</name>
    <dbReference type="NCBI Taxonomy" id="210409"/>
    <lineage>
        <taxon>Eukaryota</taxon>
        <taxon>Metazoa</taxon>
        <taxon>Ecdysozoa</taxon>
        <taxon>Arthropoda</taxon>
        <taxon>Crustacea</taxon>
        <taxon>Multicrustacea</taxon>
        <taxon>Malacostraca</taxon>
        <taxon>Eumalacostraca</taxon>
        <taxon>Eucarida</taxon>
        <taxon>Decapoda</taxon>
        <taxon>Pleocyemata</taxon>
        <taxon>Brachyura</taxon>
        <taxon>Eubrachyura</taxon>
        <taxon>Portunoidea</taxon>
        <taxon>Portunidae</taxon>
        <taxon>Portuninae</taxon>
        <taxon>Portunus</taxon>
    </lineage>
</organism>